<dbReference type="EMBL" id="BMAU01021390">
    <property type="protein sequence ID" value="GFY30129.1"/>
    <property type="molecule type" value="Genomic_DNA"/>
</dbReference>
<protein>
    <submittedName>
        <fullName evidence="1">Uncharacterized protein</fullName>
    </submittedName>
</protein>
<name>A0A8X6W8H2_TRICX</name>
<evidence type="ECO:0000313" key="2">
    <source>
        <dbReference type="Proteomes" id="UP000887159"/>
    </source>
</evidence>
<dbReference type="Proteomes" id="UP000887159">
    <property type="component" value="Unassembled WGS sequence"/>
</dbReference>
<sequence length="233" mass="26998">MVDLQWPTNYKTHLENYFTNDLEWKAEFMFSLTDESQIEDRFHNFRVLPELDSKTEYAILNHRPAFLKLWQRGLIGSTAHARVPSQRQSAFTSRREQLESVSSTRERSVDICSRLLPLDERLYLAPSASIPPPHTALSVRGWIGERLLWRPCELLLLRQVWFDGLSVASCVSDGFWLLLRRIDGTTSASRRLHCFKVQQGHQERRFKLGTFCPPNASYTHAYVENDGTGEVIT</sequence>
<reference evidence="1" key="1">
    <citation type="submission" date="2020-08" db="EMBL/GenBank/DDBJ databases">
        <title>Multicomponent nature underlies the extraordinary mechanical properties of spider dragline silk.</title>
        <authorList>
            <person name="Kono N."/>
            <person name="Nakamura H."/>
            <person name="Mori M."/>
            <person name="Yoshida Y."/>
            <person name="Ohtoshi R."/>
            <person name="Malay A.D."/>
            <person name="Moran D.A.P."/>
            <person name="Tomita M."/>
            <person name="Numata K."/>
            <person name="Arakawa K."/>
        </authorList>
    </citation>
    <scope>NUCLEOTIDE SEQUENCE</scope>
</reference>
<evidence type="ECO:0000313" key="1">
    <source>
        <dbReference type="EMBL" id="GFY30129.1"/>
    </source>
</evidence>
<proteinExistence type="predicted"/>
<dbReference type="AlphaFoldDB" id="A0A8X6W8H2"/>
<gene>
    <name evidence="1" type="ORF">TNCV_4074421</name>
</gene>
<comment type="caution">
    <text evidence="1">The sequence shown here is derived from an EMBL/GenBank/DDBJ whole genome shotgun (WGS) entry which is preliminary data.</text>
</comment>
<accession>A0A8X6W8H2</accession>
<organism evidence="1 2">
    <name type="scientific">Trichonephila clavipes</name>
    <name type="common">Golden silk orbweaver</name>
    <name type="synonym">Nephila clavipes</name>
    <dbReference type="NCBI Taxonomy" id="2585209"/>
    <lineage>
        <taxon>Eukaryota</taxon>
        <taxon>Metazoa</taxon>
        <taxon>Ecdysozoa</taxon>
        <taxon>Arthropoda</taxon>
        <taxon>Chelicerata</taxon>
        <taxon>Arachnida</taxon>
        <taxon>Araneae</taxon>
        <taxon>Araneomorphae</taxon>
        <taxon>Entelegynae</taxon>
        <taxon>Araneoidea</taxon>
        <taxon>Nephilidae</taxon>
        <taxon>Trichonephila</taxon>
    </lineage>
</organism>
<keyword evidence="2" id="KW-1185">Reference proteome</keyword>